<evidence type="ECO:0000256" key="1">
    <source>
        <dbReference type="ARBA" id="ARBA00018590"/>
    </source>
</evidence>
<dbReference type="GO" id="GO:0046872">
    <property type="term" value="F:metal ion binding"/>
    <property type="evidence" value="ECO:0007669"/>
    <property type="project" value="UniProtKB-KW"/>
</dbReference>
<evidence type="ECO:0000256" key="8">
    <source>
        <dbReference type="ARBA" id="ARBA00023125"/>
    </source>
</evidence>
<keyword evidence="7" id="KW-1194">Viral DNA replication</keyword>
<keyword evidence="2" id="KW-0678">Repressor</keyword>
<feature type="compositionally biased region" description="Low complexity" evidence="12">
    <location>
        <begin position="324"/>
        <end position="338"/>
    </location>
</feature>
<keyword evidence="3" id="KW-0235">DNA replication</keyword>
<keyword evidence="4" id="KW-0479">Metal-binding</keyword>
<feature type="region of interest" description="Disordered" evidence="12">
    <location>
        <begin position="296"/>
        <end position="356"/>
    </location>
</feature>
<keyword evidence="8" id="KW-0238">DNA-binding</keyword>
<dbReference type="GO" id="GO:0006260">
    <property type="term" value="P:DNA replication"/>
    <property type="evidence" value="ECO:0007669"/>
    <property type="project" value="UniProtKB-KW"/>
</dbReference>
<sequence>MSNSILDRLKKTRGQGRASLQQSLESRGQGGFKKDERIWNYKIEERDGKLLSTNVIRFLTNPLCDIEAQEKGDLPADFVLSPCVLRMRHWFKGPGGSYSEISPQSIGNECPVREYDRSWWAHQKETKDEALKDKLKKRLPKKEYYANILVIKDDQNPDNEGKVMLFKFGEGIKNVIDKAANPDFPTDPVIEDVFCMYEGAELTINIVGRKGKYEGRETITPNFQNSQFIWGEKKPLFVTADGEADEDKIAEIWQQCHSLWEFADPSQIKDYDVLADRLRKVMGLPEGAPLVGLGSKAEAQVGQAPDNSQPKRAQDMMDEDKPSDAASAGAQAQQAQADDSADIDDFEKMLMEAENG</sequence>
<reference evidence="14 15" key="1">
    <citation type="submission" date="2018-05" db="EMBL/GenBank/DDBJ databases">
        <title>The genome of Vibrio coralliilyticus phage YC.</title>
        <authorList>
            <person name="Benler S."/>
        </authorList>
    </citation>
    <scope>NUCLEOTIDE SEQUENCE [LARGE SCALE GENOMIC DNA]</scope>
</reference>
<evidence type="ECO:0000259" key="13">
    <source>
        <dbReference type="Pfam" id="PF08804"/>
    </source>
</evidence>
<dbReference type="GO" id="GO:0003697">
    <property type="term" value="F:single-stranded DNA binding"/>
    <property type="evidence" value="ECO:0007669"/>
    <property type="project" value="InterPro"/>
</dbReference>
<dbReference type="RefSeq" id="YP_009838245.1">
    <property type="nucleotide sequence ID" value="NC_048709.1"/>
</dbReference>
<protein>
    <recommendedName>
        <fullName evidence="1">Single-stranded DNA-binding protein</fullName>
    </recommendedName>
    <alternativeName>
        <fullName evidence="10">Gp32</fullName>
    </alternativeName>
    <alternativeName>
        <fullName evidence="11">Helix-destabilizing protein</fullName>
    </alternativeName>
</protein>
<dbReference type="KEGG" id="vg:55608477"/>
<evidence type="ECO:0000256" key="9">
    <source>
        <dbReference type="ARBA" id="ARBA00023204"/>
    </source>
</evidence>
<dbReference type="EMBL" id="MH375644">
    <property type="protein sequence ID" value="AXC34399.1"/>
    <property type="molecule type" value="Genomic_DNA"/>
</dbReference>
<keyword evidence="15" id="KW-1185">Reference proteome</keyword>
<dbReference type="SUPFAM" id="SSF50249">
    <property type="entry name" value="Nucleic acid-binding proteins"/>
    <property type="match status" value="1"/>
</dbReference>
<evidence type="ECO:0000256" key="5">
    <source>
        <dbReference type="ARBA" id="ARBA00022763"/>
    </source>
</evidence>
<evidence type="ECO:0000256" key="2">
    <source>
        <dbReference type="ARBA" id="ARBA00022491"/>
    </source>
</evidence>
<feature type="domain" description="Bacteriophage T4 Gp32 single-stranded DNA-binding" evidence="13">
    <location>
        <begin position="52"/>
        <end position="282"/>
    </location>
</feature>
<keyword evidence="9" id="KW-0234">DNA repair</keyword>
<dbReference type="GO" id="GO:0006281">
    <property type="term" value="P:DNA repair"/>
    <property type="evidence" value="ECO:0007669"/>
    <property type="project" value="UniProtKB-KW"/>
</dbReference>
<evidence type="ECO:0000256" key="12">
    <source>
        <dbReference type="SAM" id="MobiDB-lite"/>
    </source>
</evidence>
<evidence type="ECO:0000256" key="10">
    <source>
        <dbReference type="ARBA" id="ARBA00031936"/>
    </source>
</evidence>
<keyword evidence="5" id="KW-0227">DNA damage</keyword>
<name>A0A384ZRY0_9CAUD</name>
<dbReference type="GeneID" id="55608477"/>
<proteinExistence type="predicted"/>
<dbReference type="InterPro" id="IPR012339">
    <property type="entry name" value="Phage_T4_Gp32_ssDNA-bd"/>
</dbReference>
<evidence type="ECO:0000256" key="3">
    <source>
        <dbReference type="ARBA" id="ARBA00022705"/>
    </source>
</evidence>
<dbReference type="GO" id="GO:0039693">
    <property type="term" value="P:viral DNA genome replication"/>
    <property type="evidence" value="ECO:0007669"/>
    <property type="project" value="UniProtKB-KW"/>
</dbReference>
<evidence type="ECO:0000313" key="14">
    <source>
        <dbReference type="EMBL" id="AXC34399.1"/>
    </source>
</evidence>
<evidence type="ECO:0000256" key="11">
    <source>
        <dbReference type="ARBA" id="ARBA00032941"/>
    </source>
</evidence>
<dbReference type="InterPro" id="IPR012340">
    <property type="entry name" value="NA-bd_OB-fold"/>
</dbReference>
<evidence type="ECO:0000313" key="15">
    <source>
        <dbReference type="Proteomes" id="UP000260311"/>
    </source>
</evidence>
<evidence type="ECO:0000256" key="4">
    <source>
        <dbReference type="ARBA" id="ARBA00022723"/>
    </source>
</evidence>
<feature type="compositionally biased region" description="Basic and acidic residues" evidence="12">
    <location>
        <begin position="346"/>
        <end position="356"/>
    </location>
</feature>
<evidence type="ECO:0000256" key="6">
    <source>
        <dbReference type="ARBA" id="ARBA00022833"/>
    </source>
</evidence>
<evidence type="ECO:0000256" key="7">
    <source>
        <dbReference type="ARBA" id="ARBA00023109"/>
    </source>
</evidence>
<dbReference type="Pfam" id="PF08804">
    <property type="entry name" value="gp32"/>
    <property type="match status" value="1"/>
</dbReference>
<feature type="compositionally biased region" description="Basic and acidic residues" evidence="12">
    <location>
        <begin position="312"/>
        <end position="323"/>
    </location>
</feature>
<dbReference type="Proteomes" id="UP000260311">
    <property type="component" value="Segment"/>
</dbReference>
<accession>A0A384ZRY0</accession>
<feature type="region of interest" description="Disordered" evidence="12">
    <location>
        <begin position="1"/>
        <end position="29"/>
    </location>
</feature>
<organism evidence="14 15">
    <name type="scientific">Vibrio phage YC</name>
    <dbReference type="NCBI Taxonomy" id="2267403"/>
    <lineage>
        <taxon>Viruses</taxon>
        <taxon>Duplodnaviria</taxon>
        <taxon>Heunggongvirae</taxon>
        <taxon>Uroviricota</taxon>
        <taxon>Caudoviricetes</taxon>
        <taxon>Pantevenvirales</taxon>
        <taxon>Ackermannviridae</taxon>
        <taxon>Campanilevirus</taxon>
        <taxon>Campanilevirus YC</taxon>
    </lineage>
</organism>
<dbReference type="Gene3D" id="3.90.198.10">
    <property type="entry name" value="Replication Fork Single-Stranded Dna Binding Protein"/>
    <property type="match status" value="1"/>
</dbReference>
<keyword evidence="6" id="KW-0862">Zinc</keyword>
<dbReference type="InterPro" id="IPR044947">
    <property type="entry name" value="Phage_T4_Gp32_ssDNA-bd_sf"/>
</dbReference>